<evidence type="ECO:0008006" key="3">
    <source>
        <dbReference type="Google" id="ProtNLM"/>
    </source>
</evidence>
<proteinExistence type="predicted"/>
<comment type="caution">
    <text evidence="1">The sequence shown here is derived from an EMBL/GenBank/DDBJ whole genome shotgun (WGS) entry which is preliminary data.</text>
</comment>
<sequence>MQASLFPITPDQLSLLHPQARRSVFWELEPDTAQQVQDSGYPEFEKEAWLTTTLYEQETCGYSIGYLNPEPTPSAPAISTVIYCRREFAPGATVLPTAPVSHDAALITSLFIEEVFRGVGMEAVLLDAALVDLIKMEVPAVEAFGIRDMKINGSVGLDPVVRELVAKRNDIGLIEVSVLESAGFEVVEDHPVLPRLRMEMPPQDPLMSAMEAQLLLADVEAAQ</sequence>
<dbReference type="RefSeq" id="WP_191732972.1">
    <property type="nucleotide sequence ID" value="NZ_JACSPR010000003.1"/>
</dbReference>
<keyword evidence="2" id="KW-1185">Reference proteome</keyword>
<reference evidence="1 2" key="1">
    <citation type="submission" date="2020-08" db="EMBL/GenBank/DDBJ databases">
        <title>A Genomic Blueprint of the Chicken Gut Microbiome.</title>
        <authorList>
            <person name="Gilroy R."/>
            <person name="Ravi A."/>
            <person name="Getino M."/>
            <person name="Pursley I."/>
            <person name="Horton D.L."/>
            <person name="Alikhan N.-F."/>
            <person name="Baker D."/>
            <person name="Gharbi K."/>
            <person name="Hall N."/>
            <person name="Watson M."/>
            <person name="Adriaenssens E.M."/>
            <person name="Foster-Nyarko E."/>
            <person name="Jarju S."/>
            <person name="Secka A."/>
            <person name="Antonio M."/>
            <person name="Oren A."/>
            <person name="Chaudhuri R."/>
            <person name="La Ragione R.M."/>
            <person name="Hildebrand F."/>
            <person name="Pallen M.J."/>
        </authorList>
    </citation>
    <scope>NUCLEOTIDE SEQUENCE [LARGE SCALE GENOMIC DNA]</scope>
    <source>
        <strain evidence="1 2">Sa1YVA5</strain>
    </source>
</reference>
<dbReference type="EMBL" id="JACSPR010000003">
    <property type="protein sequence ID" value="MBD8029739.1"/>
    <property type="molecule type" value="Genomic_DNA"/>
</dbReference>
<evidence type="ECO:0000313" key="2">
    <source>
        <dbReference type="Proteomes" id="UP000650224"/>
    </source>
</evidence>
<gene>
    <name evidence="1" type="ORF">H9627_05260</name>
</gene>
<name>A0A8I0HN10_9CORY</name>
<accession>A0A8I0HN10</accession>
<evidence type="ECO:0000313" key="1">
    <source>
        <dbReference type="EMBL" id="MBD8029739.1"/>
    </source>
</evidence>
<organism evidence="1 2">
    <name type="scientific">Corynebacterium gallinarum</name>
    <dbReference type="NCBI Taxonomy" id="2762214"/>
    <lineage>
        <taxon>Bacteria</taxon>
        <taxon>Bacillati</taxon>
        <taxon>Actinomycetota</taxon>
        <taxon>Actinomycetes</taxon>
        <taxon>Mycobacteriales</taxon>
        <taxon>Corynebacteriaceae</taxon>
        <taxon>Corynebacterium</taxon>
    </lineage>
</organism>
<dbReference type="Proteomes" id="UP000650224">
    <property type="component" value="Unassembled WGS sequence"/>
</dbReference>
<dbReference type="AlphaFoldDB" id="A0A8I0HN10"/>
<protein>
    <recommendedName>
        <fullName evidence="3">N-acetyltransferase</fullName>
    </recommendedName>
</protein>